<evidence type="ECO:0000313" key="4">
    <source>
        <dbReference type="Proteomes" id="UP000187367"/>
    </source>
</evidence>
<dbReference type="PANTHER" id="PTHR10953">
    <property type="entry name" value="UBIQUITIN-ACTIVATING ENZYME E1"/>
    <property type="match status" value="1"/>
</dbReference>
<dbReference type="CDD" id="cd00757">
    <property type="entry name" value="ThiF_MoeB_HesA_family"/>
    <property type="match status" value="1"/>
</dbReference>
<keyword evidence="4" id="KW-1185">Reference proteome</keyword>
<dbReference type="GO" id="GO:0008146">
    <property type="term" value="F:sulfotransferase activity"/>
    <property type="evidence" value="ECO:0007669"/>
    <property type="project" value="TreeGrafter"/>
</dbReference>
<sequence>MTGRYSRQELFRPIGPDGQKKLHSAHVLLIGAGALGAASAEMLVRAGIGSLTIADRDYVEWSNLQRQQLYTEQDVADQLPKAAAAENRLRLINSSVRVKGIVTDVTAEKVLSLAEGASLIIDATDNFETRLIINDAAVKLGIPFLYGACVASYGITYTVIPDQTPCLHCLLGHLPAGSLTCDTAGVVSPIVQQVAAFQVTDALKLLTGHETSGMLRSFDIWTNERSEVRADALKNQACPTCCTRKFPFLSVENETKAAVLCGRETVQIRPAGGEPPELQELAARLKDAGLDVTGNPYLVSCQSRDFKFVIFRDGRAFIHGTNDVNKAKMLYHRWIG</sequence>
<protein>
    <submittedName>
        <fullName evidence="3">Thiamine biosynthesis protein MoeB</fullName>
    </submittedName>
</protein>
<dbReference type="GO" id="GO:0004792">
    <property type="term" value="F:thiosulfate-cyanide sulfurtransferase activity"/>
    <property type="evidence" value="ECO:0007669"/>
    <property type="project" value="TreeGrafter"/>
</dbReference>
<dbReference type="GO" id="GO:0016779">
    <property type="term" value="F:nucleotidyltransferase activity"/>
    <property type="evidence" value="ECO:0007669"/>
    <property type="project" value="TreeGrafter"/>
</dbReference>
<organism evidence="3 4">
    <name type="scientific">Bacillus swezeyi</name>
    <dbReference type="NCBI Taxonomy" id="1925020"/>
    <lineage>
        <taxon>Bacteria</taxon>
        <taxon>Bacillati</taxon>
        <taxon>Bacillota</taxon>
        <taxon>Bacilli</taxon>
        <taxon>Bacillales</taxon>
        <taxon>Bacillaceae</taxon>
        <taxon>Bacillus</taxon>
    </lineage>
</organism>
<accession>A0A1R1RNA1</accession>
<dbReference type="SUPFAM" id="SSF69572">
    <property type="entry name" value="Activating enzymes of the ubiquitin-like proteins"/>
    <property type="match status" value="1"/>
</dbReference>
<evidence type="ECO:0000259" key="2">
    <source>
        <dbReference type="Pfam" id="PF00899"/>
    </source>
</evidence>
<dbReference type="InterPro" id="IPR045886">
    <property type="entry name" value="ThiF/MoeB/HesA"/>
</dbReference>
<comment type="caution">
    <text evidence="3">The sequence shown here is derived from an EMBL/GenBank/DDBJ whole genome shotgun (WGS) entry which is preliminary data.</text>
</comment>
<proteinExistence type="inferred from homology"/>
<dbReference type="Gene3D" id="3.40.50.720">
    <property type="entry name" value="NAD(P)-binding Rossmann-like Domain"/>
    <property type="match status" value="1"/>
</dbReference>
<dbReference type="FunFam" id="3.40.50.720:FF:000080">
    <property type="entry name" value="Thiazole biosynthesis adenylyltransferase ThiF"/>
    <property type="match status" value="1"/>
</dbReference>
<dbReference type="GO" id="GO:0008641">
    <property type="term" value="F:ubiquitin-like modifier activating enzyme activity"/>
    <property type="evidence" value="ECO:0007669"/>
    <property type="project" value="InterPro"/>
</dbReference>
<evidence type="ECO:0000313" key="3">
    <source>
        <dbReference type="EMBL" id="OMI00515.1"/>
    </source>
</evidence>
<accession>A0A1R1QBI5</accession>
<name>A0A1R1RNA1_9BACI</name>
<gene>
    <name evidence="3" type="ORF">BW143_18200</name>
</gene>
<evidence type="ECO:0000256" key="1">
    <source>
        <dbReference type="ARBA" id="ARBA00009919"/>
    </source>
</evidence>
<dbReference type="Proteomes" id="UP000187367">
    <property type="component" value="Unassembled WGS sequence"/>
</dbReference>
<comment type="similarity">
    <text evidence="1">Belongs to the HesA/MoeB/ThiF family.</text>
</comment>
<reference evidence="3 4" key="1">
    <citation type="submission" date="2017-01" db="EMBL/GenBank/DDBJ databases">
        <title>Bacillus phylogenomics.</title>
        <authorList>
            <person name="Dunlap C."/>
        </authorList>
    </citation>
    <scope>NUCLEOTIDE SEQUENCE [LARGE SCALE GENOMIC DNA]</scope>
    <source>
        <strain evidence="3 4">NRRL B-41282</strain>
    </source>
</reference>
<dbReference type="InterPro" id="IPR000594">
    <property type="entry name" value="ThiF_NAD_FAD-bd"/>
</dbReference>
<dbReference type="GO" id="GO:0005829">
    <property type="term" value="C:cytosol"/>
    <property type="evidence" value="ECO:0007669"/>
    <property type="project" value="TreeGrafter"/>
</dbReference>
<dbReference type="InterPro" id="IPR035985">
    <property type="entry name" value="Ubiquitin-activating_enz"/>
</dbReference>
<feature type="domain" description="THIF-type NAD/FAD binding fold" evidence="2">
    <location>
        <begin position="5"/>
        <end position="239"/>
    </location>
</feature>
<dbReference type="Pfam" id="PF00899">
    <property type="entry name" value="ThiF"/>
    <property type="match status" value="1"/>
</dbReference>
<dbReference type="OrthoDB" id="9804286at2"/>
<dbReference type="EMBL" id="MTJL01000040">
    <property type="protein sequence ID" value="OMI00515.1"/>
    <property type="molecule type" value="Genomic_DNA"/>
</dbReference>
<dbReference type="AlphaFoldDB" id="A0A1R1RNA1"/>
<dbReference type="RefSeq" id="WP_076762631.1">
    <property type="nucleotide sequence ID" value="NZ_JARMMK010000001.1"/>
</dbReference>
<dbReference type="PANTHER" id="PTHR10953:SF102">
    <property type="entry name" value="ADENYLYLTRANSFERASE AND SULFURTRANSFERASE MOCS3"/>
    <property type="match status" value="1"/>
</dbReference>